<dbReference type="InterPro" id="IPR042299">
    <property type="entry name" value="Ufd1-like_Nn"/>
</dbReference>
<dbReference type="GO" id="GO:0034098">
    <property type="term" value="C:VCP-NPL4-UFD1 AAA ATPase complex"/>
    <property type="evidence" value="ECO:0007669"/>
    <property type="project" value="TreeGrafter"/>
</dbReference>
<dbReference type="InterPro" id="IPR004854">
    <property type="entry name" value="Ufd1-like"/>
</dbReference>
<dbReference type="GO" id="GO:0036503">
    <property type="term" value="P:ERAD pathway"/>
    <property type="evidence" value="ECO:0007669"/>
    <property type="project" value="TreeGrafter"/>
</dbReference>
<feature type="region of interest" description="Disordered" evidence="3">
    <location>
        <begin position="60"/>
        <end position="90"/>
    </location>
</feature>
<dbReference type="Proteomes" id="UP000245383">
    <property type="component" value="Unassembled WGS sequence"/>
</dbReference>
<keyword evidence="6" id="KW-1185">Reference proteome</keyword>
<gene>
    <name evidence="5" type="ORF">BB561_005915</name>
</gene>
<feature type="domain" description="Ubiquitin fusion degradation protein UFD1 N-terminal subdomain 1" evidence="4">
    <location>
        <begin position="155"/>
        <end position="232"/>
    </location>
</feature>
<evidence type="ECO:0000256" key="1">
    <source>
        <dbReference type="ARBA" id="ARBA00006043"/>
    </source>
</evidence>
<dbReference type="Gene3D" id="3.10.330.10">
    <property type="match status" value="1"/>
</dbReference>
<dbReference type="PANTHER" id="PTHR12555">
    <property type="entry name" value="UBIQUITIN FUSION DEGRADATON PROTEIN 1"/>
    <property type="match status" value="1"/>
</dbReference>
<dbReference type="STRING" id="133385.A0A2T9Y7L3"/>
<evidence type="ECO:0000259" key="4">
    <source>
        <dbReference type="Pfam" id="PF03152"/>
    </source>
</evidence>
<organism evidence="5 6">
    <name type="scientific">Smittium simulii</name>
    <dbReference type="NCBI Taxonomy" id="133385"/>
    <lineage>
        <taxon>Eukaryota</taxon>
        <taxon>Fungi</taxon>
        <taxon>Fungi incertae sedis</taxon>
        <taxon>Zoopagomycota</taxon>
        <taxon>Kickxellomycotina</taxon>
        <taxon>Harpellomycetes</taxon>
        <taxon>Harpellales</taxon>
        <taxon>Legeriomycetaceae</taxon>
        <taxon>Smittium</taxon>
    </lineage>
</organism>
<protein>
    <recommendedName>
        <fullName evidence="4">Ubiquitin fusion degradation protein UFD1 N-terminal subdomain 1 domain-containing protein</fullName>
    </recommendedName>
</protein>
<evidence type="ECO:0000256" key="3">
    <source>
        <dbReference type="SAM" id="MobiDB-lite"/>
    </source>
</evidence>
<dbReference type="OrthoDB" id="193703at2759"/>
<dbReference type="AlphaFoldDB" id="A0A2T9Y7L3"/>
<feature type="compositionally biased region" description="Polar residues" evidence="3">
    <location>
        <begin position="76"/>
        <end position="90"/>
    </location>
</feature>
<evidence type="ECO:0000313" key="6">
    <source>
        <dbReference type="Proteomes" id="UP000245383"/>
    </source>
</evidence>
<name>A0A2T9Y7L3_9FUNG</name>
<reference evidence="5 6" key="1">
    <citation type="journal article" date="2018" name="MBio">
        <title>Comparative Genomics Reveals the Core Gene Toolbox for the Fungus-Insect Symbiosis.</title>
        <authorList>
            <person name="Wang Y."/>
            <person name="Stata M."/>
            <person name="Wang W."/>
            <person name="Stajich J.E."/>
            <person name="White M.M."/>
            <person name="Moncalvo J.M."/>
        </authorList>
    </citation>
    <scope>NUCLEOTIDE SEQUENCE [LARGE SCALE GENOMIC DNA]</scope>
    <source>
        <strain evidence="5 6">SWE-8-4</strain>
    </source>
</reference>
<dbReference type="EMBL" id="MBFR01000394">
    <property type="protein sequence ID" value="PVU88323.1"/>
    <property type="molecule type" value="Genomic_DNA"/>
</dbReference>
<evidence type="ECO:0000256" key="2">
    <source>
        <dbReference type="ARBA" id="ARBA00022786"/>
    </source>
</evidence>
<comment type="caution">
    <text evidence="5">The sequence shown here is derived from an EMBL/GenBank/DDBJ whole genome shotgun (WGS) entry which is preliminary data.</text>
</comment>
<dbReference type="GO" id="GO:0006511">
    <property type="term" value="P:ubiquitin-dependent protein catabolic process"/>
    <property type="evidence" value="ECO:0007669"/>
    <property type="project" value="InterPro"/>
</dbReference>
<accession>A0A2T9Y7L3</accession>
<proteinExistence type="inferred from homology"/>
<dbReference type="PANTHER" id="PTHR12555:SF13">
    <property type="entry name" value="UBIQUITIN RECOGNITION FACTOR IN ER-ASSOCIATED DEGRADATION PROTEIN 1"/>
    <property type="match status" value="1"/>
</dbReference>
<dbReference type="Pfam" id="PF03152">
    <property type="entry name" value="UFD1_N1"/>
    <property type="match status" value="1"/>
</dbReference>
<dbReference type="Gene3D" id="2.40.40.50">
    <property type="entry name" value="Ubiquitin fusion degradation protein UFD1, N-terminal domain"/>
    <property type="match status" value="1"/>
</dbReference>
<dbReference type="GO" id="GO:0031593">
    <property type="term" value="F:polyubiquitin modification-dependent protein binding"/>
    <property type="evidence" value="ECO:0007669"/>
    <property type="project" value="TreeGrafter"/>
</dbReference>
<dbReference type="InterPro" id="IPR055417">
    <property type="entry name" value="UFD1_N1"/>
</dbReference>
<evidence type="ECO:0000313" key="5">
    <source>
        <dbReference type="EMBL" id="PVU88323.1"/>
    </source>
</evidence>
<comment type="similarity">
    <text evidence="1">Belongs to the UFD1 family.</text>
</comment>
<sequence>MQTNTTYTKKLQCYTLQDESILSDKLFAPQSLLSEIIDFFKNNTHSVEQINLEECPTFSHKKNSFSSPKSRFSSNTAQKKQLVSSKRKGNTFSASLTNQASISESSVVHKNNHSVIHNSQEALPLSAIQESDYSSTEEILESKIYSSTNTAPNFHTLTKKEFELIPSPLTFEISKLSSTFNDTPSNNSFDKLCVGIKEFSSAEGTLGVPKWLMEQLKLSDNDIVLLSYIKLPKASFAQFMLLEPIKISVNTDIRSIMESFIRKNLTTLTEGQIVTITSEGFRYIFQASKLQPASKVDLIDTDLSVDILISAQSDQQDNSNSASNDIEQYTIITLGLADEGHLVQSDTTWFVFDFNELKRSYKNNSIAEKKIKFSIFDTTNNIGKY</sequence>
<keyword evidence="2" id="KW-0833">Ubl conjugation pathway</keyword>
<feature type="compositionally biased region" description="Low complexity" evidence="3">
    <location>
        <begin position="64"/>
        <end position="75"/>
    </location>
</feature>